<evidence type="ECO:0000313" key="2">
    <source>
        <dbReference type="EMBL" id="RHL42724.1"/>
    </source>
</evidence>
<dbReference type="Gene3D" id="3.90.79.10">
    <property type="entry name" value="Nucleoside Triphosphate Pyrophosphohydrolase"/>
    <property type="match status" value="1"/>
</dbReference>
<reference evidence="3 4" key="1">
    <citation type="submission" date="2018-08" db="EMBL/GenBank/DDBJ databases">
        <title>A genome reference for cultivated species of the human gut microbiota.</title>
        <authorList>
            <person name="Zou Y."/>
            <person name="Xue W."/>
            <person name="Luo G."/>
        </authorList>
    </citation>
    <scope>NUCLEOTIDE SEQUENCE [LARGE SCALE GENOMIC DNA]</scope>
    <source>
        <strain evidence="2 3">AF37-4</strain>
        <strain evidence="1 4">AM23-22</strain>
    </source>
</reference>
<dbReference type="Proteomes" id="UP000286186">
    <property type="component" value="Unassembled WGS sequence"/>
</dbReference>
<dbReference type="Proteomes" id="UP000283314">
    <property type="component" value="Unassembled WGS sequence"/>
</dbReference>
<comment type="caution">
    <text evidence="1">The sequence shown here is derived from an EMBL/GenBank/DDBJ whole genome shotgun (WGS) entry which is preliminary data.</text>
</comment>
<organism evidence="1 4">
    <name type="scientific">Eubacterium ventriosum</name>
    <dbReference type="NCBI Taxonomy" id="39496"/>
    <lineage>
        <taxon>Bacteria</taxon>
        <taxon>Bacillati</taxon>
        <taxon>Bacillota</taxon>
        <taxon>Clostridia</taxon>
        <taxon>Eubacteriales</taxon>
        <taxon>Eubacteriaceae</taxon>
        <taxon>Eubacterium</taxon>
    </lineage>
</organism>
<dbReference type="AlphaFoldDB" id="A0A414R1F7"/>
<proteinExistence type="predicted"/>
<dbReference type="RefSeq" id="WP_118232040.1">
    <property type="nucleotide sequence ID" value="NZ_CABJDQ010000014.1"/>
</dbReference>
<sequence>MVEVKFYDSIDDKFLKFAVVISKTNGKWIFCKHKERDTYEVPGGHRESG</sequence>
<evidence type="ECO:0000313" key="4">
    <source>
        <dbReference type="Proteomes" id="UP000286186"/>
    </source>
</evidence>
<dbReference type="EMBL" id="QROT01000014">
    <property type="protein sequence ID" value="RHL42724.1"/>
    <property type="molecule type" value="Genomic_DNA"/>
</dbReference>
<gene>
    <name evidence="2" type="ORF">DW018_12415</name>
    <name evidence="1" type="ORF">DW652_11235</name>
</gene>
<name>A0A414R1F7_9FIRM</name>
<dbReference type="EMBL" id="QRHR01000017">
    <property type="protein sequence ID" value="RHF86873.1"/>
    <property type="molecule type" value="Genomic_DNA"/>
</dbReference>
<accession>A0A414R1F7</accession>
<evidence type="ECO:0000313" key="3">
    <source>
        <dbReference type="Proteomes" id="UP000283314"/>
    </source>
</evidence>
<protein>
    <submittedName>
        <fullName evidence="1">DNA mismatch repair protein MutT</fullName>
    </submittedName>
</protein>
<dbReference type="GeneID" id="89720842"/>
<evidence type="ECO:0000313" key="1">
    <source>
        <dbReference type="EMBL" id="RHF86873.1"/>
    </source>
</evidence>